<dbReference type="Proteomes" id="UP000005237">
    <property type="component" value="Unassembled WGS sequence"/>
</dbReference>
<sequence>MNTLIVFALLAVSVLAYNESENNYLQELIDAGVPQDTAQGIVDVAVKHNEDGADPNKTGRTIFESIIQETDAYIKTRPEADQAAYNKFVESKKNEFEQPDDGNVEDAAAEVAEAANADAADE</sequence>
<dbReference type="InterPro" id="IPR027913">
    <property type="entry name" value="DUF4473"/>
</dbReference>
<keyword evidence="1" id="KW-0732">Signal</keyword>
<dbReference type="PANTHER" id="PTHR33272:SF7">
    <property type="entry name" value="MINOR CAPSID PROTEIN"/>
    <property type="match status" value="1"/>
</dbReference>
<organism evidence="2 3">
    <name type="scientific">Caenorhabditis japonica</name>
    <dbReference type="NCBI Taxonomy" id="281687"/>
    <lineage>
        <taxon>Eukaryota</taxon>
        <taxon>Metazoa</taxon>
        <taxon>Ecdysozoa</taxon>
        <taxon>Nematoda</taxon>
        <taxon>Chromadorea</taxon>
        <taxon>Rhabditida</taxon>
        <taxon>Rhabditina</taxon>
        <taxon>Rhabditomorpha</taxon>
        <taxon>Rhabditoidea</taxon>
        <taxon>Rhabditidae</taxon>
        <taxon>Peloderinae</taxon>
        <taxon>Caenorhabditis</taxon>
    </lineage>
</organism>
<feature type="signal peptide" evidence="1">
    <location>
        <begin position="1"/>
        <end position="16"/>
    </location>
</feature>
<protein>
    <submittedName>
        <fullName evidence="2">Uncharacterized protein</fullName>
    </submittedName>
</protein>
<evidence type="ECO:0000313" key="3">
    <source>
        <dbReference type="Proteomes" id="UP000005237"/>
    </source>
</evidence>
<dbReference type="PANTHER" id="PTHR33272">
    <property type="entry name" value="PROTEIN CBG22877-RELATED"/>
    <property type="match status" value="1"/>
</dbReference>
<evidence type="ECO:0000313" key="2">
    <source>
        <dbReference type="EnsemblMetazoa" id="CJA03976.1"/>
    </source>
</evidence>
<accession>A0A8R1DJN5</accession>
<dbReference type="Pfam" id="PF14747">
    <property type="entry name" value="DUF4473"/>
    <property type="match status" value="1"/>
</dbReference>
<dbReference type="EnsemblMetazoa" id="CJA03976.1">
    <property type="protein sequence ID" value="CJA03976.1"/>
    <property type="gene ID" value="WBGene00123180"/>
</dbReference>
<evidence type="ECO:0000256" key="1">
    <source>
        <dbReference type="SAM" id="SignalP"/>
    </source>
</evidence>
<keyword evidence="3" id="KW-1185">Reference proteome</keyword>
<feature type="chain" id="PRO_5035715995" evidence="1">
    <location>
        <begin position="17"/>
        <end position="122"/>
    </location>
</feature>
<dbReference type="AlphaFoldDB" id="A0A8R1DJN5"/>
<reference evidence="3" key="1">
    <citation type="submission" date="2010-08" db="EMBL/GenBank/DDBJ databases">
        <authorList>
            <consortium name="Caenorhabditis japonica Sequencing Consortium"/>
            <person name="Wilson R.K."/>
        </authorList>
    </citation>
    <scope>NUCLEOTIDE SEQUENCE [LARGE SCALE GENOMIC DNA]</scope>
    <source>
        <strain evidence="3">DF5081</strain>
    </source>
</reference>
<reference evidence="2" key="2">
    <citation type="submission" date="2022-06" db="UniProtKB">
        <authorList>
            <consortium name="EnsemblMetazoa"/>
        </authorList>
    </citation>
    <scope>IDENTIFICATION</scope>
    <source>
        <strain evidence="2">DF5081</strain>
    </source>
</reference>
<name>A0A8R1DJN5_CAEJA</name>
<dbReference type="OMA" id="NQYEKPD"/>
<proteinExistence type="predicted"/>